<keyword evidence="6" id="KW-0028">Amino-acid biosynthesis</keyword>
<comment type="similarity">
    <text evidence="3">Belongs to the HAD-like hydrolase superfamily. SerB family.</text>
</comment>
<dbReference type="NCBIfam" id="TIGR00338">
    <property type="entry name" value="serB"/>
    <property type="match status" value="1"/>
</dbReference>
<dbReference type="EMBL" id="JAUZVZ010000002">
    <property type="protein sequence ID" value="MDP4534829.1"/>
    <property type="molecule type" value="Genomic_DNA"/>
</dbReference>
<evidence type="ECO:0000313" key="14">
    <source>
        <dbReference type="EMBL" id="MDP4534829.1"/>
    </source>
</evidence>
<evidence type="ECO:0000256" key="13">
    <source>
        <dbReference type="ARBA" id="ARBA00048523"/>
    </source>
</evidence>
<evidence type="ECO:0000313" key="15">
    <source>
        <dbReference type="Proteomes" id="UP001231616"/>
    </source>
</evidence>
<protein>
    <recommendedName>
        <fullName evidence="5">Phosphoserine phosphatase</fullName>
        <ecNumber evidence="4">3.1.3.3</ecNumber>
    </recommendedName>
    <alternativeName>
        <fullName evidence="11">O-phosphoserine phosphohydrolase</fullName>
    </alternativeName>
</protein>
<dbReference type="SUPFAM" id="SSF56784">
    <property type="entry name" value="HAD-like"/>
    <property type="match status" value="1"/>
</dbReference>
<evidence type="ECO:0000256" key="6">
    <source>
        <dbReference type="ARBA" id="ARBA00022605"/>
    </source>
</evidence>
<evidence type="ECO:0000256" key="2">
    <source>
        <dbReference type="ARBA" id="ARBA00005135"/>
    </source>
</evidence>
<dbReference type="InterPro" id="IPR004469">
    <property type="entry name" value="PSP"/>
</dbReference>
<evidence type="ECO:0000256" key="7">
    <source>
        <dbReference type="ARBA" id="ARBA00022723"/>
    </source>
</evidence>
<keyword evidence="8 14" id="KW-0378">Hydrolase</keyword>
<dbReference type="PANTHER" id="PTHR43344:SF2">
    <property type="entry name" value="PHOSPHOSERINE PHOSPHATASE"/>
    <property type="match status" value="1"/>
</dbReference>
<evidence type="ECO:0000256" key="4">
    <source>
        <dbReference type="ARBA" id="ARBA00012640"/>
    </source>
</evidence>
<dbReference type="RefSeq" id="WP_305892102.1">
    <property type="nucleotide sequence ID" value="NZ_JAUZVZ010000002.1"/>
</dbReference>
<proteinExistence type="inferred from homology"/>
<dbReference type="InterPro" id="IPR050582">
    <property type="entry name" value="HAD-like_SerB"/>
</dbReference>
<evidence type="ECO:0000256" key="5">
    <source>
        <dbReference type="ARBA" id="ARBA00015196"/>
    </source>
</evidence>
<dbReference type="Pfam" id="PF00702">
    <property type="entry name" value="Hydrolase"/>
    <property type="match status" value="1"/>
</dbReference>
<gene>
    <name evidence="14" type="primary">serB</name>
    <name evidence="14" type="ORF">Q3O60_01320</name>
</gene>
<dbReference type="Gene3D" id="3.40.50.1000">
    <property type="entry name" value="HAD superfamily/HAD-like"/>
    <property type="match status" value="1"/>
</dbReference>
<organism evidence="14 15">
    <name type="scientific">Alkalimonas collagenimarina</name>
    <dbReference type="NCBI Taxonomy" id="400390"/>
    <lineage>
        <taxon>Bacteria</taxon>
        <taxon>Pseudomonadati</taxon>
        <taxon>Pseudomonadota</taxon>
        <taxon>Gammaproteobacteria</taxon>
        <taxon>Alkalimonas</taxon>
    </lineage>
</organism>
<dbReference type="EC" id="3.1.3.3" evidence="4"/>
<keyword evidence="15" id="KW-1185">Reference proteome</keyword>
<dbReference type="SFLD" id="SFLDS00003">
    <property type="entry name" value="Haloacid_Dehalogenase"/>
    <property type="match status" value="1"/>
</dbReference>
<comment type="pathway">
    <text evidence="2">Amino-acid biosynthesis; L-serine biosynthesis; L-serine from 3-phospho-D-glycerate: step 3/3.</text>
</comment>
<name>A0ABT9GUV1_9GAMM</name>
<evidence type="ECO:0000256" key="11">
    <source>
        <dbReference type="ARBA" id="ARBA00031693"/>
    </source>
</evidence>
<keyword evidence="10" id="KW-0718">Serine biosynthesis</keyword>
<dbReference type="SFLD" id="SFLDG01136">
    <property type="entry name" value="C1.6:_Phosphoserine_Phosphatas"/>
    <property type="match status" value="1"/>
</dbReference>
<comment type="caution">
    <text evidence="14">The sequence shown here is derived from an EMBL/GenBank/DDBJ whole genome shotgun (WGS) entry which is preliminary data.</text>
</comment>
<sequence length="366" mass="39632">MVYSQSIGEKVSYCYQLDPAAWSDLSLLSLCQSRGGAWLHWQPGQLQLQLTQDVAVLSEAQCKLEPLQTETHATIRLFGTELTLKPLHQLLESLDVLQGESICMSVLQPHAELEPALLLSLPVTLDHHAQQQLMLLGQSMELELVYLEQAPSLLQPGLLVMDMDSTAIQIECIDEIARLAGVGEEVAKVTAKAMHGELDFAASLRERVSALAGAEEKILAEVLSTLPLMPGLTELVQTLQQHGWHVAIASGGFTYFTDALQQQLKLSATFANHLEVVQGKLTGRVKGEIVDASSKAEALRQLAIQYHIPKPQQVAIGDGANDLPMLAAAGLGVAFHAKPLVQAQAKAAIRQGSLLQLLYLLDDVPA</sequence>
<dbReference type="CDD" id="cd07500">
    <property type="entry name" value="HAD_PSP"/>
    <property type="match status" value="1"/>
</dbReference>
<evidence type="ECO:0000256" key="3">
    <source>
        <dbReference type="ARBA" id="ARBA00009184"/>
    </source>
</evidence>
<dbReference type="InterPro" id="IPR036412">
    <property type="entry name" value="HAD-like_sf"/>
</dbReference>
<dbReference type="SFLD" id="SFLDG01137">
    <property type="entry name" value="C1.6.1:_Phosphoserine_Phosphat"/>
    <property type="match status" value="1"/>
</dbReference>
<accession>A0ABT9GUV1</accession>
<comment type="catalytic activity">
    <reaction evidence="12">
        <text>O-phospho-L-serine + H2O = L-serine + phosphate</text>
        <dbReference type="Rhea" id="RHEA:21208"/>
        <dbReference type="ChEBI" id="CHEBI:15377"/>
        <dbReference type="ChEBI" id="CHEBI:33384"/>
        <dbReference type="ChEBI" id="CHEBI:43474"/>
        <dbReference type="ChEBI" id="CHEBI:57524"/>
        <dbReference type="EC" id="3.1.3.3"/>
    </reaction>
</comment>
<reference evidence="14 15" key="1">
    <citation type="submission" date="2023-08" db="EMBL/GenBank/DDBJ databases">
        <authorList>
            <person name="Joshi A."/>
            <person name="Thite S."/>
        </authorList>
    </citation>
    <scope>NUCLEOTIDE SEQUENCE [LARGE SCALE GENOMIC DNA]</scope>
    <source>
        <strain evidence="14 15">AC40</strain>
    </source>
</reference>
<dbReference type="NCBIfam" id="TIGR01488">
    <property type="entry name" value="HAD-SF-IB"/>
    <property type="match status" value="1"/>
</dbReference>
<dbReference type="InterPro" id="IPR023214">
    <property type="entry name" value="HAD_sf"/>
</dbReference>
<evidence type="ECO:0000256" key="9">
    <source>
        <dbReference type="ARBA" id="ARBA00022842"/>
    </source>
</evidence>
<dbReference type="PANTHER" id="PTHR43344">
    <property type="entry name" value="PHOSPHOSERINE PHOSPHATASE"/>
    <property type="match status" value="1"/>
</dbReference>
<evidence type="ECO:0000256" key="1">
    <source>
        <dbReference type="ARBA" id="ARBA00001946"/>
    </source>
</evidence>
<evidence type="ECO:0000256" key="8">
    <source>
        <dbReference type="ARBA" id="ARBA00022801"/>
    </source>
</evidence>
<keyword evidence="7" id="KW-0479">Metal-binding</keyword>
<comment type="cofactor">
    <cofactor evidence="1">
        <name>Mg(2+)</name>
        <dbReference type="ChEBI" id="CHEBI:18420"/>
    </cofactor>
</comment>
<comment type="catalytic activity">
    <reaction evidence="13">
        <text>O-phospho-D-serine + H2O = D-serine + phosphate</text>
        <dbReference type="Rhea" id="RHEA:24873"/>
        <dbReference type="ChEBI" id="CHEBI:15377"/>
        <dbReference type="ChEBI" id="CHEBI:35247"/>
        <dbReference type="ChEBI" id="CHEBI:43474"/>
        <dbReference type="ChEBI" id="CHEBI:58680"/>
        <dbReference type="EC" id="3.1.3.3"/>
    </reaction>
</comment>
<evidence type="ECO:0000256" key="10">
    <source>
        <dbReference type="ARBA" id="ARBA00023299"/>
    </source>
</evidence>
<dbReference type="SFLD" id="SFLDF00029">
    <property type="entry name" value="phosphoserine_phosphatase"/>
    <property type="match status" value="1"/>
</dbReference>
<dbReference type="GO" id="GO:0016787">
    <property type="term" value="F:hydrolase activity"/>
    <property type="evidence" value="ECO:0007669"/>
    <property type="project" value="UniProtKB-KW"/>
</dbReference>
<keyword evidence="9" id="KW-0460">Magnesium</keyword>
<dbReference type="Proteomes" id="UP001231616">
    <property type="component" value="Unassembled WGS sequence"/>
</dbReference>
<evidence type="ECO:0000256" key="12">
    <source>
        <dbReference type="ARBA" id="ARBA00048138"/>
    </source>
</evidence>